<dbReference type="InterPro" id="IPR001343">
    <property type="entry name" value="Hemolysn_Ca-bd"/>
</dbReference>
<dbReference type="PRINTS" id="PR00313">
    <property type="entry name" value="CABNDNGRPT"/>
</dbReference>
<dbReference type="SUPFAM" id="SSF51120">
    <property type="entry name" value="beta-Roll"/>
    <property type="match status" value="7"/>
</dbReference>
<organism evidence="4 5">
    <name type="scientific">Meridianimarinicoccus marinus</name>
    <dbReference type="NCBI Taxonomy" id="3231483"/>
    <lineage>
        <taxon>Bacteria</taxon>
        <taxon>Pseudomonadati</taxon>
        <taxon>Pseudomonadota</taxon>
        <taxon>Alphaproteobacteria</taxon>
        <taxon>Rhodobacterales</taxon>
        <taxon>Paracoccaceae</taxon>
        <taxon>Meridianimarinicoccus</taxon>
    </lineage>
</organism>
<dbReference type="InterPro" id="IPR050557">
    <property type="entry name" value="RTX_toxin/Mannuronan_C5-epim"/>
</dbReference>
<comment type="subcellular location">
    <subcellularLocation>
        <location evidence="1">Secreted</location>
    </subcellularLocation>
</comment>
<dbReference type="RefSeq" id="WP_366193624.1">
    <property type="nucleotide sequence ID" value="NZ_JBFBVU010000017.1"/>
</dbReference>
<proteinExistence type="predicted"/>
<dbReference type="PANTHER" id="PTHR38340:SF1">
    <property type="entry name" value="S-LAYER PROTEIN"/>
    <property type="match status" value="1"/>
</dbReference>
<name>A0ABV3L848_9RHOB</name>
<reference evidence="4 5" key="1">
    <citation type="submission" date="2024-07" db="EMBL/GenBank/DDBJ databases">
        <authorList>
            <person name="Kang M."/>
        </authorList>
    </citation>
    <scope>NUCLEOTIDE SEQUENCE [LARGE SCALE GENOMIC DNA]</scope>
    <source>
        <strain evidence="4 5">DFM31</strain>
    </source>
</reference>
<dbReference type="InterPro" id="IPR018511">
    <property type="entry name" value="Hemolysin-typ_Ca-bd_CS"/>
</dbReference>
<feature type="region of interest" description="Disordered" evidence="3">
    <location>
        <begin position="411"/>
        <end position="451"/>
    </location>
</feature>
<evidence type="ECO:0000256" key="1">
    <source>
        <dbReference type="ARBA" id="ARBA00004613"/>
    </source>
</evidence>
<feature type="compositionally biased region" description="Gly residues" evidence="3">
    <location>
        <begin position="816"/>
        <end position="830"/>
    </location>
</feature>
<dbReference type="InterPro" id="IPR011049">
    <property type="entry name" value="Serralysin-like_metalloprot_C"/>
</dbReference>
<dbReference type="PANTHER" id="PTHR38340">
    <property type="entry name" value="S-LAYER PROTEIN"/>
    <property type="match status" value="1"/>
</dbReference>
<dbReference type="Pfam" id="PF00353">
    <property type="entry name" value="HemolysinCabind"/>
    <property type="match status" value="13"/>
</dbReference>
<comment type="caution">
    <text evidence="4">The sequence shown here is derived from an EMBL/GenBank/DDBJ whole genome shotgun (WGS) entry which is preliminary data.</text>
</comment>
<dbReference type="PROSITE" id="PS00330">
    <property type="entry name" value="HEMOLYSIN_CALCIUM"/>
    <property type="match status" value="4"/>
</dbReference>
<accession>A0ABV3L848</accession>
<evidence type="ECO:0000313" key="4">
    <source>
        <dbReference type="EMBL" id="MEV8467744.1"/>
    </source>
</evidence>
<keyword evidence="5" id="KW-1185">Reference proteome</keyword>
<dbReference type="EMBL" id="JBFBVU010000017">
    <property type="protein sequence ID" value="MEV8467744.1"/>
    <property type="molecule type" value="Genomic_DNA"/>
</dbReference>
<feature type="compositionally biased region" description="Basic and acidic residues" evidence="3">
    <location>
        <begin position="430"/>
        <end position="444"/>
    </location>
</feature>
<dbReference type="Proteomes" id="UP001553161">
    <property type="component" value="Unassembled WGS sequence"/>
</dbReference>
<sequence length="1197" mass="121752">MNWIDAGGATRSTTVVLLAAQHDTLDRYGIFIFPVVGDPPPTFSSVAAWENFNEGTAGNPKITSFAAPPFNPGDQIPLTGIGAFSATVSDNDIIFDDTDPNDSVFYDTGPGNDEIYGDDAWVHAILGSGADYLQSGAGGAVVDYSGETGVNPVTVHLGNNTATDTHGDTDTLVNVVSVIGSAFDDTITGSNQYDDLTGGDGDDSISGLDGDDFLQAGNGNDTFDGGNGYDTVNFEPLGTAVIVNNTGTVQAGVAGFTANKGAAGNDSLTSIESFHGTNLTGSGDQIYLAAQGGYVIDRAGDDHVEVTDNSLMEGILFLVGSGNDTFIGSTLGWDSLDLELDIYDALGDITQGVTVNFSGVGAGSLTDGWGFTDQFQNIEEIRATRFADTINGHDGDEYFFGGYGNDTLNGGAGRDDLEGGSGNDTIDGGDGSRDELRYDNEERNSGGTQGVTVNFLTGTATDTHGNTDTIMNVEEVRGTSHADSFTGSAAAEERFRGYAGDDTILGGDGRDRIDGGAGDDMIDGGAGTRDQARYQDDHNDGGFQGIDADLALGTATDTFGDTDTLVGIEQINGSNFNDVIRGDDQDNAFWGGFDGNDLLEGRGGYDYFAGGAGDDTMDGGALFDTAGYDFDHQDGGTMGIIANLTLGSVQDTFGDTDTLISIENINGSVFNDNITGDGQDNWLRGEAGDDVINGGDGNDRLWDGDGDDQVNGGNGDDTIETGSGNDVFNGGAGIDTIFTDLSASTPRQFIVEFNLATGDMGAKGLATLRDTLIAIENFTLIGDYNVEAVGNGGANVFTLDLGDDTVTAGAGDDEVSGGGGDDMLDGGGGSDQLFGQQGNDTLIGGFANDFLFGGSGDDDLSGGDSNDQLFGGSGADTMDGGNGSDLFVIDGFDTVTDTGTVGYDKAQIASAVGDSLSLTGWSGVERINGNAGNDQIDASTASEGLLLFGDGGDDTLIGGLGGDVLIGGDGNDTLTGNDGNDIMLGAAGNDTFNGGAGNDVFYIGESGDVVSDGGAGFDKAVISATGGISLSVGGWLGVERINGLTGNDTIDATGMATSVTLVGSAGNDVLTGGSAGDVFFAGADDDMMFGGGGDDALIASSGNDTLDGGAGNDFYFGGLGADVFAWTDGFGRDVVKDFTDGVDRLDFSGHSTVNALSDLTITQSGNHTIVAMVNGTDQVTLADTLASAVTGADFDFV</sequence>
<keyword evidence="2" id="KW-0964">Secreted</keyword>
<evidence type="ECO:0000313" key="5">
    <source>
        <dbReference type="Proteomes" id="UP001553161"/>
    </source>
</evidence>
<gene>
    <name evidence="4" type="ORF">AB0T83_13270</name>
</gene>
<evidence type="ECO:0000256" key="3">
    <source>
        <dbReference type="SAM" id="MobiDB-lite"/>
    </source>
</evidence>
<dbReference type="Gene3D" id="2.150.10.10">
    <property type="entry name" value="Serralysin-like metalloprotease, C-terminal"/>
    <property type="match status" value="9"/>
</dbReference>
<protein>
    <submittedName>
        <fullName evidence="4">Calcium-binding protein</fullName>
    </submittedName>
</protein>
<feature type="region of interest" description="Disordered" evidence="3">
    <location>
        <begin position="808"/>
        <end position="831"/>
    </location>
</feature>
<evidence type="ECO:0000256" key="2">
    <source>
        <dbReference type="ARBA" id="ARBA00022525"/>
    </source>
</evidence>